<dbReference type="InterPro" id="IPR005901">
    <property type="entry name" value="GLPGLI"/>
</dbReference>
<gene>
    <name evidence="3" type="ORF">JIV24_19615</name>
</gene>
<accession>A0ABS1HPU3</accession>
<dbReference type="RefSeq" id="WP_200466780.1">
    <property type="nucleotide sequence ID" value="NZ_JAENRR010000076.1"/>
</dbReference>
<feature type="signal peptide" evidence="2">
    <location>
        <begin position="1"/>
        <end position="18"/>
    </location>
</feature>
<feature type="region of interest" description="Disordered" evidence="1">
    <location>
        <begin position="212"/>
        <end position="231"/>
    </location>
</feature>
<evidence type="ECO:0000313" key="3">
    <source>
        <dbReference type="EMBL" id="MBK3519562.1"/>
    </source>
</evidence>
<comment type="caution">
    <text evidence="3">The sequence shown here is derived from an EMBL/GenBank/DDBJ whole genome shotgun (WGS) entry which is preliminary data.</text>
</comment>
<evidence type="ECO:0000256" key="1">
    <source>
        <dbReference type="SAM" id="MobiDB-lite"/>
    </source>
</evidence>
<feature type="chain" id="PRO_5045604739" evidence="2">
    <location>
        <begin position="19"/>
        <end position="246"/>
    </location>
</feature>
<protein>
    <submittedName>
        <fullName evidence="3">GLPGLI family protein</fullName>
    </submittedName>
</protein>
<dbReference type="EMBL" id="JAENRR010000076">
    <property type="protein sequence ID" value="MBK3519562.1"/>
    <property type="molecule type" value="Genomic_DNA"/>
</dbReference>
<dbReference type="NCBIfam" id="TIGR01200">
    <property type="entry name" value="GLPGLI"/>
    <property type="match status" value="1"/>
</dbReference>
<name>A0ABS1HPU3_9BACT</name>
<keyword evidence="4" id="KW-1185">Reference proteome</keyword>
<organism evidence="3 4">
    <name type="scientific">Carboxylicivirga marina</name>
    <dbReference type="NCBI Taxonomy" id="2800988"/>
    <lineage>
        <taxon>Bacteria</taxon>
        <taxon>Pseudomonadati</taxon>
        <taxon>Bacteroidota</taxon>
        <taxon>Bacteroidia</taxon>
        <taxon>Marinilabiliales</taxon>
        <taxon>Marinilabiliaceae</taxon>
        <taxon>Carboxylicivirga</taxon>
    </lineage>
</organism>
<evidence type="ECO:0000313" key="4">
    <source>
        <dbReference type="Proteomes" id="UP000605676"/>
    </source>
</evidence>
<evidence type="ECO:0000256" key="2">
    <source>
        <dbReference type="SAM" id="SignalP"/>
    </source>
</evidence>
<keyword evidence="2" id="KW-0732">Signal</keyword>
<reference evidence="3 4" key="1">
    <citation type="submission" date="2021-01" db="EMBL/GenBank/DDBJ databases">
        <title>Carboxyliciviraga sp.nov., isolated from coastal sediments.</title>
        <authorList>
            <person name="Lu D."/>
            <person name="Zhang T."/>
        </authorList>
    </citation>
    <scope>NUCLEOTIDE SEQUENCE [LARGE SCALE GENOMIC DNA]</scope>
    <source>
        <strain evidence="3 4">N1Y132</strain>
    </source>
</reference>
<dbReference type="Proteomes" id="UP000605676">
    <property type="component" value="Unassembled WGS sequence"/>
</dbReference>
<sequence>MKLLFTLFLVSFSCLASSQTQQLKVVYNYINHAKPNTYQMELQAKNDQVFSYTIRLTKSGAGKNIRYKQTTDSTKLFKDYESGFMIYEERLGRDYHVVKEKLDLFKWQLNTKVDTLLGYPCKTAFAEFRGREYQAFYTTELPFTAAPWKLHGLPGVMLRIQTIDDVLIFDAQSIEILDKTKAIYNPFAHYDPIDYEDFCKHYKSYRKEVIKKRNQRAKQQNRPAPKNDKAPRVEVIIPENRFILND</sequence>
<proteinExistence type="predicted"/>